<name>A0A0F9PKZ9_9ZZZZ</name>
<dbReference type="GO" id="GO:0032259">
    <property type="term" value="P:methylation"/>
    <property type="evidence" value="ECO:0007669"/>
    <property type="project" value="InterPro"/>
</dbReference>
<dbReference type="GO" id="GO:0008168">
    <property type="term" value="F:methyltransferase activity"/>
    <property type="evidence" value="ECO:0007669"/>
    <property type="project" value="InterPro"/>
</dbReference>
<dbReference type="EMBL" id="LAZR01006203">
    <property type="protein sequence ID" value="KKM93947.1"/>
    <property type="molecule type" value="Genomic_DNA"/>
</dbReference>
<accession>A0A0F9PKZ9</accession>
<sequence length="49" mass="5996">MKIELNKFYLSDNLEFLDTMPNNFIDLVYIDPPFFTQKDWGEFNDKWDS</sequence>
<dbReference type="InterPro" id="IPR029063">
    <property type="entry name" value="SAM-dependent_MTases_sf"/>
</dbReference>
<comment type="caution">
    <text evidence="1">The sequence shown here is derived from an EMBL/GenBank/DDBJ whole genome shotgun (WGS) entry which is preliminary data.</text>
</comment>
<evidence type="ECO:0000313" key="1">
    <source>
        <dbReference type="EMBL" id="KKM93947.1"/>
    </source>
</evidence>
<dbReference type="SUPFAM" id="SSF53335">
    <property type="entry name" value="S-adenosyl-L-methionine-dependent methyltransferases"/>
    <property type="match status" value="1"/>
</dbReference>
<evidence type="ECO:0008006" key="2">
    <source>
        <dbReference type="Google" id="ProtNLM"/>
    </source>
</evidence>
<proteinExistence type="predicted"/>
<dbReference type="Gene3D" id="3.40.50.150">
    <property type="entry name" value="Vaccinia Virus protein VP39"/>
    <property type="match status" value="1"/>
</dbReference>
<reference evidence="1" key="1">
    <citation type="journal article" date="2015" name="Nature">
        <title>Complex archaea that bridge the gap between prokaryotes and eukaryotes.</title>
        <authorList>
            <person name="Spang A."/>
            <person name="Saw J.H."/>
            <person name="Jorgensen S.L."/>
            <person name="Zaremba-Niedzwiedzka K."/>
            <person name="Martijn J."/>
            <person name="Lind A.E."/>
            <person name="van Eijk R."/>
            <person name="Schleper C."/>
            <person name="Guy L."/>
            <person name="Ettema T.J."/>
        </authorList>
    </citation>
    <scope>NUCLEOTIDE SEQUENCE</scope>
</reference>
<organism evidence="1">
    <name type="scientific">marine sediment metagenome</name>
    <dbReference type="NCBI Taxonomy" id="412755"/>
    <lineage>
        <taxon>unclassified sequences</taxon>
        <taxon>metagenomes</taxon>
        <taxon>ecological metagenomes</taxon>
    </lineage>
</organism>
<feature type="non-terminal residue" evidence="1">
    <location>
        <position position="49"/>
    </location>
</feature>
<dbReference type="AlphaFoldDB" id="A0A0F9PKZ9"/>
<dbReference type="GO" id="GO:0003676">
    <property type="term" value="F:nucleic acid binding"/>
    <property type="evidence" value="ECO:0007669"/>
    <property type="project" value="InterPro"/>
</dbReference>
<gene>
    <name evidence="1" type="ORF">LCGC14_1203170</name>
</gene>
<dbReference type="PROSITE" id="PS00092">
    <property type="entry name" value="N6_MTASE"/>
    <property type="match status" value="1"/>
</dbReference>
<protein>
    <recommendedName>
        <fullName evidence="2">DNA methylase N-4/N-6 domain-containing protein</fullName>
    </recommendedName>
</protein>
<dbReference type="InterPro" id="IPR002052">
    <property type="entry name" value="DNA_methylase_N6_adenine_CS"/>
</dbReference>